<dbReference type="InterPro" id="IPR036397">
    <property type="entry name" value="RNaseH_sf"/>
</dbReference>
<dbReference type="InterPro" id="IPR021109">
    <property type="entry name" value="Peptidase_aspartic_dom_sf"/>
</dbReference>
<dbReference type="PROSITE" id="PS50994">
    <property type="entry name" value="INTEGRASE"/>
    <property type="match status" value="1"/>
</dbReference>
<keyword evidence="1" id="KW-0808">Transferase</keyword>
<dbReference type="InterPro" id="IPR041577">
    <property type="entry name" value="RT_RNaseH_2"/>
</dbReference>
<dbReference type="Gene3D" id="2.40.70.10">
    <property type="entry name" value="Acid Proteases"/>
    <property type="match status" value="1"/>
</dbReference>
<dbReference type="InterPro" id="IPR012337">
    <property type="entry name" value="RNaseH-like_sf"/>
</dbReference>
<evidence type="ECO:0000313" key="8">
    <source>
        <dbReference type="RefSeq" id="XP_009765102.1"/>
    </source>
</evidence>
<evidence type="ECO:0000256" key="2">
    <source>
        <dbReference type="ARBA" id="ARBA00022695"/>
    </source>
</evidence>
<dbReference type="STRING" id="4096.A0A1U7VAP5"/>
<dbReference type="PANTHER" id="PTHR37984:SF5">
    <property type="entry name" value="PROTEIN NYNRIN-LIKE"/>
    <property type="match status" value="1"/>
</dbReference>
<dbReference type="SUPFAM" id="SSF56672">
    <property type="entry name" value="DNA/RNA polymerases"/>
    <property type="match status" value="1"/>
</dbReference>
<sequence length="953" mass="108495">MPKLFLLEQGPSTVDVPPDLFVTDDVLAEELQCLEVQSHSAISYHALAGATPTSFVVVGSGQRLRCEGMVRNVPLSIQGCDLNLEFFVLSFHGSDLVLGISWLAILGPVIKDYRARYFEFSLDGVRYSWHGEASIDVQPAQLQSIRRLAEVKGISSYYQLELVQENERVIPVYPEDLMAVLHRFKAVFCKPHGLPPLSPQDHAIHLQHQADPVNVKPYRYPYFQKQVMEQLVSDMLKEGVIQASTSPFFVSDLTGKKGRDMIRVRPEDVAKTAFQTHEGRYEFLVMPFGLSNALSTFQATMNSIFRPYLRRFVLVFFDYILIYSRSWELHLEHLAIVLQLLKDHQLVAKESKCLFGQKKIDYLGHVISAEGLSVDPTKIQAILQWPRLTNVKEVRSFLGLTGYYRRFIRHYAVIAGLLTDLLCKEPFKWSEQAQLAFDTLKQALGSTLVLSLPNFSLEFHVKIDASGSGIGVVLSQQGHPIAFYSQKLCPRMRRASTYHREMYAITQAFDIITELQATNQTNFKLLDLQNQVKLSNNTTTEFSVRDGLLLFKGRLVLPSDSSLRLKLLEELHSSPVGGHAGGMRRDVQNFVASCQVCQQMKDLLKYPAGLLQPLPVSDMVFEEITMDFITCLPSSKGKATIMTVVDRLSKYAHFIALPSTFTTQTVVVAFVSEFMNYFWKEIHRLQGTTLSMSTTYHPQTDGQSEALNRCVEQYLRCFVADSPHEWLPLLPWAECWYNTAYQTSAGMTPFQALYGREPPTLARYALGSSSNDLIEQFMLQRDEVMDILKHNLTKAQQKMKEFADKKCTFVEFTEREWVFVKLKPYRQHSLRLQRHQKLGRRYFRPYKILKRIGEVAYKLDLPEEARIHPIFHVSMLQKCVGTPENQVTPFQLKEIPQSNLEDKVSSEDGGIVITGGDVGLHEDNVYGLGGLPRRSKRGKRLSQRLVDYVLDAG</sequence>
<dbReference type="FunFam" id="3.30.70.270:FF:000020">
    <property type="entry name" value="Transposon Tf2-6 polyprotein-like Protein"/>
    <property type="match status" value="1"/>
</dbReference>
<dbReference type="SUPFAM" id="SSF53098">
    <property type="entry name" value="Ribonuclease H-like"/>
    <property type="match status" value="1"/>
</dbReference>
<keyword evidence="5" id="KW-0511">Multifunctional enzyme</keyword>
<organism evidence="7 8">
    <name type="scientific">Nicotiana sylvestris</name>
    <name type="common">Wood tobacco</name>
    <name type="synonym">South American tobacco</name>
    <dbReference type="NCBI Taxonomy" id="4096"/>
    <lineage>
        <taxon>Eukaryota</taxon>
        <taxon>Viridiplantae</taxon>
        <taxon>Streptophyta</taxon>
        <taxon>Embryophyta</taxon>
        <taxon>Tracheophyta</taxon>
        <taxon>Spermatophyta</taxon>
        <taxon>Magnoliopsida</taxon>
        <taxon>eudicotyledons</taxon>
        <taxon>Gunneridae</taxon>
        <taxon>Pentapetalae</taxon>
        <taxon>asterids</taxon>
        <taxon>lamiids</taxon>
        <taxon>Solanales</taxon>
        <taxon>Solanaceae</taxon>
        <taxon>Nicotianoideae</taxon>
        <taxon>Nicotianeae</taxon>
        <taxon>Nicotiana</taxon>
    </lineage>
</organism>
<keyword evidence="4" id="KW-0255">Endonuclease</keyword>
<dbReference type="InterPro" id="IPR043502">
    <property type="entry name" value="DNA/RNA_pol_sf"/>
</dbReference>
<dbReference type="Pfam" id="PF17919">
    <property type="entry name" value="RT_RNaseH_2"/>
    <property type="match status" value="1"/>
</dbReference>
<dbReference type="InterPro" id="IPR000477">
    <property type="entry name" value="RT_dom"/>
</dbReference>
<protein>
    <submittedName>
        <fullName evidence="8">Uncharacterized protein LOC104216690</fullName>
    </submittedName>
</protein>
<evidence type="ECO:0000256" key="4">
    <source>
        <dbReference type="ARBA" id="ARBA00022759"/>
    </source>
</evidence>
<dbReference type="GO" id="GO:0015074">
    <property type="term" value="P:DNA integration"/>
    <property type="evidence" value="ECO:0007669"/>
    <property type="project" value="InterPro"/>
</dbReference>
<dbReference type="CDD" id="cd00303">
    <property type="entry name" value="retropepsin_like"/>
    <property type="match status" value="1"/>
</dbReference>
<keyword evidence="2" id="KW-0548">Nucleotidyltransferase</keyword>
<dbReference type="Gene3D" id="3.10.10.10">
    <property type="entry name" value="HIV Type 1 Reverse Transcriptase, subunit A, domain 1"/>
    <property type="match status" value="1"/>
</dbReference>
<dbReference type="GO" id="GO:0016779">
    <property type="term" value="F:nucleotidyltransferase activity"/>
    <property type="evidence" value="ECO:0007669"/>
    <property type="project" value="UniProtKB-KW"/>
</dbReference>
<name>A0A1U7VAP5_NICSY</name>
<dbReference type="Proteomes" id="UP000189701">
    <property type="component" value="Unplaced"/>
</dbReference>
<dbReference type="Gene3D" id="3.30.420.10">
    <property type="entry name" value="Ribonuclease H-like superfamily/Ribonuclease H"/>
    <property type="match status" value="1"/>
</dbReference>
<dbReference type="PANTHER" id="PTHR37984">
    <property type="entry name" value="PROTEIN CBG26694"/>
    <property type="match status" value="1"/>
</dbReference>
<reference evidence="8" key="2">
    <citation type="submission" date="2025-08" db="UniProtKB">
        <authorList>
            <consortium name="RefSeq"/>
        </authorList>
    </citation>
    <scope>IDENTIFICATION</scope>
    <source>
        <tissue evidence="8">Leaf</tissue>
    </source>
</reference>
<evidence type="ECO:0000256" key="3">
    <source>
        <dbReference type="ARBA" id="ARBA00022722"/>
    </source>
</evidence>
<gene>
    <name evidence="8" type="primary">LOC104216690</name>
</gene>
<dbReference type="InterPro" id="IPR056924">
    <property type="entry name" value="SH3_Tf2-1"/>
</dbReference>
<dbReference type="Gene3D" id="3.30.70.270">
    <property type="match status" value="2"/>
</dbReference>
<dbReference type="Pfam" id="PF00078">
    <property type="entry name" value="RVT_1"/>
    <property type="match status" value="1"/>
</dbReference>
<evidence type="ECO:0000256" key="1">
    <source>
        <dbReference type="ARBA" id="ARBA00022679"/>
    </source>
</evidence>
<dbReference type="Pfam" id="PF24626">
    <property type="entry name" value="SH3_Tf2-1"/>
    <property type="match status" value="1"/>
</dbReference>
<evidence type="ECO:0000259" key="6">
    <source>
        <dbReference type="PROSITE" id="PS50994"/>
    </source>
</evidence>
<feature type="domain" description="Integrase catalytic" evidence="6">
    <location>
        <begin position="571"/>
        <end position="757"/>
    </location>
</feature>
<dbReference type="InterPro" id="IPR001584">
    <property type="entry name" value="Integrase_cat-core"/>
</dbReference>
<dbReference type="AlphaFoldDB" id="A0A1U7VAP5"/>
<dbReference type="CDD" id="cd01647">
    <property type="entry name" value="RT_LTR"/>
    <property type="match status" value="1"/>
</dbReference>
<reference evidence="7" key="1">
    <citation type="journal article" date="2013" name="Genome Biol.">
        <title>Reference genomes and transcriptomes of Nicotiana sylvestris and Nicotiana tomentosiformis.</title>
        <authorList>
            <person name="Sierro N."/>
            <person name="Battey J.N."/>
            <person name="Ouadi S."/>
            <person name="Bovet L."/>
            <person name="Goepfert S."/>
            <person name="Bakaher N."/>
            <person name="Peitsch M.C."/>
            <person name="Ivanov N.V."/>
        </authorList>
    </citation>
    <scope>NUCLEOTIDE SEQUENCE [LARGE SCALE GENOMIC DNA]</scope>
</reference>
<dbReference type="InterPro" id="IPR050951">
    <property type="entry name" value="Retrovirus_Pol_polyprotein"/>
</dbReference>
<accession>A0A1U7VAP5</accession>
<dbReference type="RefSeq" id="XP_009765102.1">
    <property type="nucleotide sequence ID" value="XM_009766800.1"/>
</dbReference>
<keyword evidence="4" id="KW-0378">Hydrolase</keyword>
<keyword evidence="7" id="KW-1185">Reference proteome</keyword>
<dbReference type="InterPro" id="IPR043128">
    <property type="entry name" value="Rev_trsase/Diguanyl_cyclase"/>
</dbReference>
<keyword evidence="3" id="KW-0540">Nuclease</keyword>
<dbReference type="GO" id="GO:0004519">
    <property type="term" value="F:endonuclease activity"/>
    <property type="evidence" value="ECO:0007669"/>
    <property type="project" value="UniProtKB-KW"/>
</dbReference>
<dbReference type="eggNOG" id="KOG0017">
    <property type="taxonomic scope" value="Eukaryota"/>
</dbReference>
<evidence type="ECO:0000313" key="7">
    <source>
        <dbReference type="Proteomes" id="UP000189701"/>
    </source>
</evidence>
<proteinExistence type="predicted"/>
<dbReference type="GO" id="GO:0003676">
    <property type="term" value="F:nucleic acid binding"/>
    <property type="evidence" value="ECO:0007669"/>
    <property type="project" value="InterPro"/>
</dbReference>
<evidence type="ECO:0000256" key="5">
    <source>
        <dbReference type="ARBA" id="ARBA00023268"/>
    </source>
</evidence>
<dbReference type="FunFam" id="3.30.70.270:FF:000003">
    <property type="entry name" value="Transposon Ty3-G Gag-Pol polyprotein"/>
    <property type="match status" value="1"/>
</dbReference>